<evidence type="ECO:0000313" key="5">
    <source>
        <dbReference type="EMBL" id="MCJ2544217.1"/>
    </source>
</evidence>
<accession>A0ABT0CEK1</accession>
<dbReference type="InterPro" id="IPR005234">
    <property type="entry name" value="ScpB_csome_segregation"/>
</dbReference>
<dbReference type="Proteomes" id="UP000830835">
    <property type="component" value="Unassembled WGS sequence"/>
</dbReference>
<keyword evidence="1" id="KW-0963">Cytoplasm</keyword>
<evidence type="ECO:0000256" key="2">
    <source>
        <dbReference type="ARBA" id="ARBA00022618"/>
    </source>
</evidence>
<proteinExistence type="predicted"/>
<dbReference type="InterPro" id="IPR036390">
    <property type="entry name" value="WH_DNA-bd_sf"/>
</dbReference>
<dbReference type="EMBL" id="JAFIRA010000051">
    <property type="protein sequence ID" value="MCJ2544217.1"/>
    <property type="molecule type" value="Genomic_DNA"/>
</dbReference>
<keyword evidence="3" id="KW-0159">Chromosome partition</keyword>
<dbReference type="PANTHER" id="PTHR34298">
    <property type="entry name" value="SEGREGATION AND CONDENSATION PROTEIN B"/>
    <property type="match status" value="1"/>
</dbReference>
<keyword evidence="2" id="KW-0132">Cell division</keyword>
<dbReference type="Pfam" id="PF04079">
    <property type="entry name" value="SMC_ScpB"/>
    <property type="match status" value="1"/>
</dbReference>
<dbReference type="SUPFAM" id="SSF46785">
    <property type="entry name" value="Winged helix' DNA-binding domain"/>
    <property type="match status" value="2"/>
</dbReference>
<dbReference type="RefSeq" id="WP_244352546.1">
    <property type="nucleotide sequence ID" value="NZ_JAFIRA010000051.1"/>
</dbReference>
<gene>
    <name evidence="5" type="primary">scpB</name>
    <name evidence="5" type="ORF">JX360_15115</name>
</gene>
<keyword evidence="6" id="KW-1185">Reference proteome</keyword>
<dbReference type="Gene3D" id="1.10.10.10">
    <property type="entry name" value="Winged helix-like DNA-binding domain superfamily/Winged helix DNA-binding domain"/>
    <property type="match status" value="2"/>
</dbReference>
<dbReference type="NCBIfam" id="TIGR00281">
    <property type="entry name" value="SMC-Scp complex subunit ScpB"/>
    <property type="match status" value="1"/>
</dbReference>
<evidence type="ECO:0000313" key="6">
    <source>
        <dbReference type="Proteomes" id="UP000830835"/>
    </source>
</evidence>
<sequence>MAPRRSRSVSDPLLDLQERDPSLERSFALKNQIEAILYLKGQPLELSALAQLAHCSREDAYDALLELMEDYTHRDSALEVLQVGEGFALQLREPFLELANQLLPPEIGVGATRTLATIILRGPLSQAELVELRGQSAYQHVAELVEKGFVTRYRKEGSRSQWLRVTDKFHRYFTVDELAKEAAETASLSEEPSEE</sequence>
<evidence type="ECO:0000256" key="1">
    <source>
        <dbReference type="ARBA" id="ARBA00022490"/>
    </source>
</evidence>
<dbReference type="PANTHER" id="PTHR34298:SF2">
    <property type="entry name" value="SEGREGATION AND CONDENSATION PROTEIN B"/>
    <property type="match status" value="1"/>
</dbReference>
<dbReference type="PIRSF" id="PIRSF019345">
    <property type="entry name" value="ScpB"/>
    <property type="match status" value="1"/>
</dbReference>
<dbReference type="InterPro" id="IPR036388">
    <property type="entry name" value="WH-like_DNA-bd_sf"/>
</dbReference>
<comment type="caution">
    <text evidence="5">The sequence shown here is derived from an EMBL/GenBank/DDBJ whole genome shotgun (WGS) entry which is preliminary data.</text>
</comment>
<organism evidence="5 6">
    <name type="scientific">Thermostichus vulcanus str. 'Rupite'</name>
    <dbReference type="NCBI Taxonomy" id="2813851"/>
    <lineage>
        <taxon>Bacteria</taxon>
        <taxon>Bacillati</taxon>
        <taxon>Cyanobacteriota</taxon>
        <taxon>Cyanophyceae</taxon>
        <taxon>Thermostichales</taxon>
        <taxon>Thermostichaceae</taxon>
        <taxon>Thermostichus</taxon>
    </lineage>
</organism>
<evidence type="ECO:0000256" key="3">
    <source>
        <dbReference type="ARBA" id="ARBA00022829"/>
    </source>
</evidence>
<keyword evidence="4" id="KW-0131">Cell cycle</keyword>
<protein>
    <submittedName>
        <fullName evidence="5">SMC-Scp complex subunit ScpB</fullName>
    </submittedName>
</protein>
<evidence type="ECO:0000256" key="4">
    <source>
        <dbReference type="ARBA" id="ARBA00023306"/>
    </source>
</evidence>
<name>A0ABT0CEK1_THEVL</name>
<reference evidence="5" key="1">
    <citation type="submission" date="2021-02" db="EMBL/GenBank/DDBJ databases">
        <title>The CRISPR/cas machinery reduction and long-range gene transfer in the hot spring cyanobacterium Synechococcus.</title>
        <authorList>
            <person name="Dvorak P."/>
            <person name="Jahodarova E."/>
            <person name="Hasler P."/>
            <person name="Poulickova A."/>
        </authorList>
    </citation>
    <scope>NUCLEOTIDE SEQUENCE</scope>
    <source>
        <strain evidence="5">Rupite</strain>
    </source>
</reference>